<dbReference type="SUPFAM" id="SSF53756">
    <property type="entry name" value="UDP-Glycosyltransferase/glycogen phosphorylase"/>
    <property type="match status" value="1"/>
</dbReference>
<keyword evidence="1" id="KW-0413">Isomerase</keyword>
<feature type="domain" description="UDP-N-acetylglucosamine 2-epimerase" evidence="2">
    <location>
        <begin position="24"/>
        <end position="354"/>
    </location>
</feature>
<evidence type="ECO:0000259" key="2">
    <source>
        <dbReference type="Pfam" id="PF02350"/>
    </source>
</evidence>
<dbReference type="PANTHER" id="PTHR43174:SF1">
    <property type="entry name" value="UDP-N-ACETYLGLUCOSAMINE 2-EPIMERASE"/>
    <property type="match status" value="1"/>
</dbReference>
<protein>
    <submittedName>
        <fullName evidence="3">UDP-N-acetylglucosamine 2-epimerase (Non-hydrolyzing)</fullName>
    </submittedName>
</protein>
<accession>A0A2M7FXJ4</accession>
<gene>
    <name evidence="3" type="ORF">COW36_24355</name>
</gene>
<evidence type="ECO:0000256" key="1">
    <source>
        <dbReference type="RuleBase" id="RU003513"/>
    </source>
</evidence>
<reference evidence="3 4" key="1">
    <citation type="submission" date="2017-09" db="EMBL/GenBank/DDBJ databases">
        <title>Depth-based differentiation of microbial function through sediment-hosted aquifers and enrichment of novel symbionts in the deep terrestrial subsurface.</title>
        <authorList>
            <person name="Probst A.J."/>
            <person name="Ladd B."/>
            <person name="Jarett J.K."/>
            <person name="Geller-Mcgrath D.E."/>
            <person name="Sieber C.M."/>
            <person name="Emerson J.B."/>
            <person name="Anantharaman K."/>
            <person name="Thomas B.C."/>
            <person name="Malmstrom R."/>
            <person name="Stieglmeier M."/>
            <person name="Klingl A."/>
            <person name="Woyke T."/>
            <person name="Ryan C.M."/>
            <person name="Banfield J.F."/>
        </authorList>
    </citation>
    <scope>NUCLEOTIDE SEQUENCE [LARGE SCALE GENOMIC DNA]</scope>
    <source>
        <strain evidence="3">CG17_big_fil_post_rev_8_21_14_2_50_48_46</strain>
    </source>
</reference>
<dbReference type="AlphaFoldDB" id="A0A2M7FXJ4"/>
<evidence type="ECO:0000313" key="4">
    <source>
        <dbReference type="Proteomes" id="UP000231019"/>
    </source>
</evidence>
<comment type="caution">
    <text evidence="3">The sequence shown here is derived from an EMBL/GenBank/DDBJ whole genome shotgun (WGS) entry which is preliminary data.</text>
</comment>
<name>A0A2M7FXJ4_9BACT</name>
<dbReference type="PANTHER" id="PTHR43174">
    <property type="entry name" value="UDP-N-ACETYLGLUCOSAMINE 2-EPIMERASE"/>
    <property type="match status" value="1"/>
</dbReference>
<dbReference type="InterPro" id="IPR003331">
    <property type="entry name" value="UDP_GlcNAc_Epimerase_2_dom"/>
</dbReference>
<dbReference type="NCBIfam" id="TIGR00236">
    <property type="entry name" value="wecB"/>
    <property type="match status" value="1"/>
</dbReference>
<dbReference type="InterPro" id="IPR029767">
    <property type="entry name" value="WecB-like"/>
</dbReference>
<proteinExistence type="inferred from homology"/>
<dbReference type="EMBL" id="PFFQ01000066">
    <property type="protein sequence ID" value="PIW13802.1"/>
    <property type="molecule type" value="Genomic_DNA"/>
</dbReference>
<organism evidence="3 4">
    <name type="scientific">bacterium (Candidatus Blackallbacteria) CG17_big_fil_post_rev_8_21_14_2_50_48_46</name>
    <dbReference type="NCBI Taxonomy" id="2014261"/>
    <lineage>
        <taxon>Bacteria</taxon>
        <taxon>Candidatus Blackallbacteria</taxon>
    </lineage>
</organism>
<evidence type="ECO:0000313" key="3">
    <source>
        <dbReference type="EMBL" id="PIW13802.1"/>
    </source>
</evidence>
<comment type="similarity">
    <text evidence="1">Belongs to the UDP-N-acetylglucosamine 2-epimerase family.</text>
</comment>
<dbReference type="Proteomes" id="UP000231019">
    <property type="component" value="Unassembled WGS sequence"/>
</dbReference>
<dbReference type="Pfam" id="PF02350">
    <property type="entry name" value="Epimerase_2"/>
    <property type="match status" value="1"/>
</dbReference>
<dbReference type="Gene3D" id="3.40.50.2000">
    <property type="entry name" value="Glycogen Phosphorylase B"/>
    <property type="match status" value="2"/>
</dbReference>
<sequence length="356" mass="39159">MKIFTIIGARPQFIKAAVVSSALEKAGVQEILVHTGQHFDADMSDIFFHELGLKPPAYHLGIGGLSHGAMTGRMLESIETLLINEKPTCVLVYGDTNSTLAGALAAAKLHIPIAHVEAGMRSFNRQMPEEINRVLVDHLSDYLFVTSAKPIELLAQEGITQGVHCVGDVMYDAVLTFTALAQKSQILRRLKIKAKKYGLVTLHRAENTDSPERLKLWLNQLERLAQDLELVFTVHPRTSKAIQSIHPDWHPKGILLVEPLGYLDMLALQSQASLVITDSGGLQKEALYANTPCLTLRKETEWVETLECGWNQLIGNNPEELVSKAKILMNSCAEAQAPQLYGDGTASKKIVAILTK</sequence>
<dbReference type="CDD" id="cd03786">
    <property type="entry name" value="GTB_UDP-GlcNAc_2-Epimerase"/>
    <property type="match status" value="1"/>
</dbReference>
<dbReference type="GO" id="GO:0016853">
    <property type="term" value="F:isomerase activity"/>
    <property type="evidence" value="ECO:0007669"/>
    <property type="project" value="UniProtKB-KW"/>
</dbReference>